<feature type="transmembrane region" description="Helical" evidence="6">
    <location>
        <begin position="36"/>
        <end position="59"/>
    </location>
</feature>
<accession>A0ABR4J4V2</accession>
<feature type="transmembrane region" description="Helical" evidence="6">
    <location>
        <begin position="79"/>
        <end position="101"/>
    </location>
</feature>
<dbReference type="PANTHER" id="PTHR33048:SF47">
    <property type="entry name" value="INTEGRAL MEMBRANE PROTEIN-RELATED"/>
    <property type="match status" value="1"/>
</dbReference>
<keyword evidence="2 6" id="KW-0812">Transmembrane</keyword>
<evidence type="ECO:0000256" key="3">
    <source>
        <dbReference type="ARBA" id="ARBA00022989"/>
    </source>
</evidence>
<evidence type="ECO:0000313" key="9">
    <source>
        <dbReference type="Proteomes" id="UP001610335"/>
    </source>
</evidence>
<protein>
    <recommendedName>
        <fullName evidence="7">Rhodopsin domain-containing protein</fullName>
    </recommendedName>
</protein>
<reference evidence="8 9" key="1">
    <citation type="submission" date="2024-07" db="EMBL/GenBank/DDBJ databases">
        <title>Section-level genome sequencing and comparative genomics of Aspergillus sections Usti and Cavernicolus.</title>
        <authorList>
            <consortium name="Lawrence Berkeley National Laboratory"/>
            <person name="Nybo J.L."/>
            <person name="Vesth T.C."/>
            <person name="Theobald S."/>
            <person name="Frisvad J.C."/>
            <person name="Larsen T.O."/>
            <person name="Kjaerboelling I."/>
            <person name="Rothschild-Mancinelli K."/>
            <person name="Lyhne E.K."/>
            <person name="Kogle M.E."/>
            <person name="Barry K."/>
            <person name="Clum A."/>
            <person name="Na H."/>
            <person name="Ledsgaard L."/>
            <person name="Lin J."/>
            <person name="Lipzen A."/>
            <person name="Kuo A."/>
            <person name="Riley R."/>
            <person name="Mondo S."/>
            <person name="LaButti K."/>
            <person name="Haridas S."/>
            <person name="Pangalinan J."/>
            <person name="Salamov A.A."/>
            <person name="Simmons B.A."/>
            <person name="Magnuson J.K."/>
            <person name="Chen J."/>
            <person name="Drula E."/>
            <person name="Henrissat B."/>
            <person name="Wiebenga A."/>
            <person name="Lubbers R.J."/>
            <person name="Gomes A.C."/>
            <person name="Makela M.R."/>
            <person name="Stajich J."/>
            <person name="Grigoriev I.V."/>
            <person name="Mortensen U.H."/>
            <person name="De vries R.P."/>
            <person name="Baker S.E."/>
            <person name="Andersen M.R."/>
        </authorList>
    </citation>
    <scope>NUCLEOTIDE SEQUENCE [LARGE SCALE GENOMIC DNA]</scope>
    <source>
        <strain evidence="8 9">CBS 600.67</strain>
    </source>
</reference>
<dbReference type="Proteomes" id="UP001610335">
    <property type="component" value="Unassembled WGS sequence"/>
</dbReference>
<comment type="similarity">
    <text evidence="5">Belongs to the SAT4 family.</text>
</comment>
<dbReference type="InterPro" id="IPR049326">
    <property type="entry name" value="Rhodopsin_dom_fungi"/>
</dbReference>
<dbReference type="Pfam" id="PF20684">
    <property type="entry name" value="Fung_rhodopsin"/>
    <property type="match status" value="1"/>
</dbReference>
<evidence type="ECO:0000256" key="2">
    <source>
        <dbReference type="ARBA" id="ARBA00022692"/>
    </source>
</evidence>
<evidence type="ECO:0000256" key="4">
    <source>
        <dbReference type="ARBA" id="ARBA00023136"/>
    </source>
</evidence>
<feature type="transmembrane region" description="Helical" evidence="6">
    <location>
        <begin position="192"/>
        <end position="219"/>
    </location>
</feature>
<proteinExistence type="inferred from homology"/>
<evidence type="ECO:0000259" key="7">
    <source>
        <dbReference type="Pfam" id="PF20684"/>
    </source>
</evidence>
<name>A0ABR4J4V2_9EURO</name>
<evidence type="ECO:0000256" key="5">
    <source>
        <dbReference type="ARBA" id="ARBA00038359"/>
    </source>
</evidence>
<sequence>MYVLPVSISLVCVSTIVVALRLFTRIRVVCAPGWDDWFLLLALLTDYAFFGVLIAEHSFGLGKPQATISPTTYRGQLKMLWISVPLYNLSLNLTKVSMILLYMRLFPTKTYRIVLTVVLVFIVCSGIWMVIGTLVVCIPIHSFWDIGVDRTCLSRAVIWYLNAALQIAGDLILVILPMPQLVRLRIPLKQKICLVFIFALGLFVCATSVVRLHFLHLLLNTSDESRINGLAAIWSFIEANVAILCASLPTFRQLLVKIFPRILPSLTRYTYKHNEKSLHGPVMLWEPYRGSVSYSADVSVSADRDSNSHRAEGIQVVSELRWEMGSASGERDSGPLENQHEQANYNRMSDIQFEESAAPAVI</sequence>
<comment type="subcellular location">
    <subcellularLocation>
        <location evidence="1">Membrane</location>
        <topology evidence="1">Multi-pass membrane protein</topology>
    </subcellularLocation>
</comment>
<feature type="transmembrane region" description="Helical" evidence="6">
    <location>
        <begin position="156"/>
        <end position="176"/>
    </location>
</feature>
<gene>
    <name evidence="8" type="ORF">BDW59DRAFT_2855</name>
</gene>
<evidence type="ECO:0000313" key="8">
    <source>
        <dbReference type="EMBL" id="KAL2835075.1"/>
    </source>
</evidence>
<keyword evidence="4 6" id="KW-0472">Membrane</keyword>
<evidence type="ECO:0000256" key="1">
    <source>
        <dbReference type="ARBA" id="ARBA00004141"/>
    </source>
</evidence>
<dbReference type="InterPro" id="IPR052337">
    <property type="entry name" value="SAT4-like"/>
</dbReference>
<feature type="transmembrane region" description="Helical" evidence="6">
    <location>
        <begin position="6"/>
        <end position="24"/>
    </location>
</feature>
<dbReference type="PANTHER" id="PTHR33048">
    <property type="entry name" value="PTH11-LIKE INTEGRAL MEMBRANE PROTEIN (AFU_ORTHOLOGUE AFUA_5G11245)"/>
    <property type="match status" value="1"/>
</dbReference>
<evidence type="ECO:0000256" key="6">
    <source>
        <dbReference type="SAM" id="Phobius"/>
    </source>
</evidence>
<organism evidence="8 9">
    <name type="scientific">Aspergillus cavernicola</name>
    <dbReference type="NCBI Taxonomy" id="176166"/>
    <lineage>
        <taxon>Eukaryota</taxon>
        <taxon>Fungi</taxon>
        <taxon>Dikarya</taxon>
        <taxon>Ascomycota</taxon>
        <taxon>Pezizomycotina</taxon>
        <taxon>Eurotiomycetes</taxon>
        <taxon>Eurotiomycetidae</taxon>
        <taxon>Eurotiales</taxon>
        <taxon>Aspergillaceae</taxon>
        <taxon>Aspergillus</taxon>
        <taxon>Aspergillus subgen. Nidulantes</taxon>
    </lineage>
</organism>
<feature type="transmembrane region" description="Helical" evidence="6">
    <location>
        <begin position="231"/>
        <end position="251"/>
    </location>
</feature>
<keyword evidence="3 6" id="KW-1133">Transmembrane helix</keyword>
<feature type="domain" description="Rhodopsin" evidence="7">
    <location>
        <begin position="20"/>
        <end position="256"/>
    </location>
</feature>
<dbReference type="EMBL" id="JBFXLS010000001">
    <property type="protein sequence ID" value="KAL2835075.1"/>
    <property type="molecule type" value="Genomic_DNA"/>
</dbReference>
<keyword evidence="9" id="KW-1185">Reference proteome</keyword>
<feature type="transmembrane region" description="Helical" evidence="6">
    <location>
        <begin position="113"/>
        <end position="144"/>
    </location>
</feature>
<comment type="caution">
    <text evidence="8">The sequence shown here is derived from an EMBL/GenBank/DDBJ whole genome shotgun (WGS) entry which is preliminary data.</text>
</comment>